<evidence type="ECO:0000256" key="1">
    <source>
        <dbReference type="ARBA" id="ARBA00009995"/>
    </source>
</evidence>
<evidence type="ECO:0000256" key="4">
    <source>
        <dbReference type="RuleBase" id="RU362057"/>
    </source>
</evidence>
<dbReference type="Gene3D" id="3.40.50.2000">
    <property type="entry name" value="Glycogen Phosphorylase B"/>
    <property type="match status" value="2"/>
</dbReference>
<dbReference type="Pfam" id="PF00201">
    <property type="entry name" value="UDPGT"/>
    <property type="match status" value="1"/>
</dbReference>
<dbReference type="Pfam" id="PF26168">
    <property type="entry name" value="Glyco_transf_N"/>
    <property type="match status" value="1"/>
</dbReference>
<sequence>MAKGHIMVLPFPAQGHVVPLMELSHRLVNHGFEVTFVNTEVNHALVLAALPTSGPDGLHGIHLASIPDGLADDQDRKDLSKLIDAFSTHMSAHLEKLVGEMEAAGRPRVKWLVGDLNMGWSFEVAVKLGIRVCSFWPVSAACLAIMLNIPDLIQDGVLNHKGWPEREETLQLGPGVPPLHTSLLSWNNTVAPAGQPTIFQLVCQNNRLNDLAEIVVCNSFQEAEAGAFKLFPGILPIGPLLVDGGESQKPVGNFLPEDTACLQWLDARPRRSVVYVAFGTFAVLDPRQFQELAEGLELTGRPFLWAVRPDFTTGLDKAWLHDFQQRVTGTGMIVSWCPQRQVLAHPAVGCFLSHCGWNSMMEAATNGMPVLCWPYFCEQFLHRGYITDVWRTGLAVSPAAADGVVTKEEVRSKVDKVITDQGFKERARWFKDAASRCIAKGGSSQHNFTTFVDLLSK</sequence>
<dbReference type="Proteomes" id="UP001231189">
    <property type="component" value="Unassembled WGS sequence"/>
</dbReference>
<dbReference type="SUPFAM" id="SSF53756">
    <property type="entry name" value="UDP-Glycosyltransferase/glycogen phosphorylase"/>
    <property type="match status" value="1"/>
</dbReference>
<dbReference type="PROSITE" id="PS00375">
    <property type="entry name" value="UDPGT"/>
    <property type="match status" value="1"/>
</dbReference>
<dbReference type="InterPro" id="IPR058980">
    <property type="entry name" value="Glyco_transf_N"/>
</dbReference>
<keyword evidence="3" id="KW-0328">Glycosyltransferase</keyword>
<evidence type="ECO:0000313" key="7">
    <source>
        <dbReference type="Proteomes" id="UP001231189"/>
    </source>
</evidence>
<dbReference type="InterPro" id="IPR002213">
    <property type="entry name" value="UDP_glucos_trans"/>
</dbReference>
<protein>
    <recommendedName>
        <fullName evidence="4">Glycosyltransferase</fullName>
        <ecNumber evidence="4">2.4.1.-</ecNumber>
    </recommendedName>
</protein>
<evidence type="ECO:0000259" key="5">
    <source>
        <dbReference type="Pfam" id="PF26168"/>
    </source>
</evidence>
<organism evidence="6 7">
    <name type="scientific">Lolium multiflorum</name>
    <name type="common">Italian ryegrass</name>
    <name type="synonym">Lolium perenne subsp. multiflorum</name>
    <dbReference type="NCBI Taxonomy" id="4521"/>
    <lineage>
        <taxon>Eukaryota</taxon>
        <taxon>Viridiplantae</taxon>
        <taxon>Streptophyta</taxon>
        <taxon>Embryophyta</taxon>
        <taxon>Tracheophyta</taxon>
        <taxon>Spermatophyta</taxon>
        <taxon>Magnoliopsida</taxon>
        <taxon>Liliopsida</taxon>
        <taxon>Poales</taxon>
        <taxon>Poaceae</taxon>
        <taxon>BOP clade</taxon>
        <taxon>Pooideae</taxon>
        <taxon>Poodae</taxon>
        <taxon>Poeae</taxon>
        <taxon>Poeae Chloroplast Group 2 (Poeae type)</taxon>
        <taxon>Loliodinae</taxon>
        <taxon>Loliinae</taxon>
        <taxon>Lolium</taxon>
    </lineage>
</organism>
<dbReference type="FunFam" id="3.40.50.2000:FF:000061">
    <property type="entry name" value="UDP-glycosyltransferase 83A1"/>
    <property type="match status" value="1"/>
</dbReference>
<name>A0AAD8S9R4_LOLMU</name>
<evidence type="ECO:0000256" key="2">
    <source>
        <dbReference type="ARBA" id="ARBA00022679"/>
    </source>
</evidence>
<dbReference type="PANTHER" id="PTHR11926:SF1412">
    <property type="entry name" value="UDP-GLYCOSYLTRANSFERASE 83A1-LIKE"/>
    <property type="match status" value="1"/>
</dbReference>
<comment type="caution">
    <text evidence="6">The sequence shown here is derived from an EMBL/GenBank/DDBJ whole genome shotgun (WGS) entry which is preliminary data.</text>
</comment>
<keyword evidence="7" id="KW-1185">Reference proteome</keyword>
<comment type="similarity">
    <text evidence="1 3">Belongs to the UDP-glycosyltransferase family.</text>
</comment>
<dbReference type="AlphaFoldDB" id="A0AAD8S9R4"/>
<reference evidence="6" key="1">
    <citation type="submission" date="2023-07" db="EMBL/GenBank/DDBJ databases">
        <title>A chromosome-level genome assembly of Lolium multiflorum.</title>
        <authorList>
            <person name="Chen Y."/>
            <person name="Copetti D."/>
            <person name="Kolliker R."/>
            <person name="Studer B."/>
        </authorList>
    </citation>
    <scope>NUCLEOTIDE SEQUENCE</scope>
    <source>
        <strain evidence="6">02402/16</strain>
        <tissue evidence="6">Leaf</tissue>
    </source>
</reference>
<dbReference type="EMBL" id="JAUUTY010000004">
    <property type="protein sequence ID" value="KAK1647663.1"/>
    <property type="molecule type" value="Genomic_DNA"/>
</dbReference>
<dbReference type="PANTHER" id="PTHR11926">
    <property type="entry name" value="GLUCOSYL/GLUCURONOSYL TRANSFERASES"/>
    <property type="match status" value="1"/>
</dbReference>
<dbReference type="FunFam" id="3.40.50.2000:FF:000108">
    <property type="entry name" value="UDP-glycosyltransferase 83A1"/>
    <property type="match status" value="1"/>
</dbReference>
<keyword evidence="2 3" id="KW-0808">Transferase</keyword>
<feature type="domain" description="Glycosyltransferase N-terminal" evidence="5">
    <location>
        <begin position="6"/>
        <end position="121"/>
    </location>
</feature>
<dbReference type="CDD" id="cd03784">
    <property type="entry name" value="GT1_Gtf-like"/>
    <property type="match status" value="1"/>
</dbReference>
<dbReference type="GO" id="GO:0080044">
    <property type="term" value="F:quercetin 7-O-glucosyltransferase activity"/>
    <property type="evidence" value="ECO:0007669"/>
    <property type="project" value="TreeGrafter"/>
</dbReference>
<evidence type="ECO:0000256" key="3">
    <source>
        <dbReference type="RuleBase" id="RU003718"/>
    </source>
</evidence>
<dbReference type="InterPro" id="IPR035595">
    <property type="entry name" value="UDP_glycos_trans_CS"/>
</dbReference>
<accession>A0AAD8S9R4</accession>
<gene>
    <name evidence="6" type="ORF">QYE76_065468</name>
</gene>
<evidence type="ECO:0000313" key="6">
    <source>
        <dbReference type="EMBL" id="KAK1647663.1"/>
    </source>
</evidence>
<dbReference type="GO" id="GO:0080043">
    <property type="term" value="F:quercetin 3-O-glucosyltransferase activity"/>
    <property type="evidence" value="ECO:0007669"/>
    <property type="project" value="TreeGrafter"/>
</dbReference>
<dbReference type="EC" id="2.4.1.-" evidence="4"/>
<proteinExistence type="inferred from homology"/>